<dbReference type="OrthoDB" id="61116at2759"/>
<dbReference type="Proteomes" id="UP000027135">
    <property type="component" value="Unassembled WGS sequence"/>
</dbReference>
<keyword evidence="2" id="KW-0808">Transferase</keyword>
<dbReference type="AlphaFoldDB" id="A0A067QZK2"/>
<dbReference type="eggNOG" id="KOG2356">
    <property type="taxonomic scope" value="Eukaryota"/>
</dbReference>
<dbReference type="SUPFAM" id="SSF53335">
    <property type="entry name" value="S-adenosyl-L-methionine-dependent methyltransferases"/>
    <property type="match status" value="1"/>
</dbReference>
<sequence>MSVLCTLTNGWIISHDHFIRTVYETVQGIPNKSFAFDSSLFQINTPFVRSLCVSKNNPVAEINCSASPPRKRRKKRRKGTEIVNMKDVANVQKYAASVIEEVTKLEYFSYVPTSSDRERNNAAAQDKAHSFYLSYPVSAALRLHGENSLSQGLITQVNCENYLVPAECKFFSYDVNEIEHKLHLLSCPYDLVLLDPPWWNKYIRRKKAKCARAGYQMMYSMDLMKIPVANLTAPGSLVAVWCTNSDSHLTCLCTEVFPAWDIEYVGKWFWLKVTRGGEPVCQFSEPPGKQPFEQIVFGYKKGGKRKQPLPEPGRVILSVPSAIHSHKPPLSDVLAPYLPTNPRCMEIFARYLLPGWTSWGCEVLKLQHLSLYADRDDDT</sequence>
<comment type="similarity">
    <text evidence="1">Belongs to the MT-A70-like family.</text>
</comment>
<organism evidence="2 3">
    <name type="scientific">Zootermopsis nevadensis</name>
    <name type="common">Dampwood termite</name>
    <dbReference type="NCBI Taxonomy" id="136037"/>
    <lineage>
        <taxon>Eukaryota</taxon>
        <taxon>Metazoa</taxon>
        <taxon>Ecdysozoa</taxon>
        <taxon>Arthropoda</taxon>
        <taxon>Hexapoda</taxon>
        <taxon>Insecta</taxon>
        <taxon>Pterygota</taxon>
        <taxon>Neoptera</taxon>
        <taxon>Polyneoptera</taxon>
        <taxon>Dictyoptera</taxon>
        <taxon>Blattodea</taxon>
        <taxon>Blattoidea</taxon>
        <taxon>Termitoidae</taxon>
        <taxon>Termopsidae</taxon>
        <taxon>Zootermopsis</taxon>
    </lineage>
</organism>
<dbReference type="FunCoup" id="A0A067QZK2">
    <property type="interactions" value="12"/>
</dbReference>
<dbReference type="InterPro" id="IPR029063">
    <property type="entry name" value="SAM-dependent_MTases_sf"/>
</dbReference>
<keyword evidence="3" id="KW-1185">Reference proteome</keyword>
<dbReference type="Pfam" id="PF05063">
    <property type="entry name" value="MT-A70"/>
    <property type="match status" value="1"/>
</dbReference>
<proteinExistence type="inferred from homology"/>
<evidence type="ECO:0000256" key="1">
    <source>
        <dbReference type="PROSITE-ProRule" id="PRU00489"/>
    </source>
</evidence>
<dbReference type="PANTHER" id="PTHR12829">
    <property type="entry name" value="N6-ADENOSINE-METHYLTRANSFERASE"/>
    <property type="match status" value="1"/>
</dbReference>
<dbReference type="PROSITE" id="PS51143">
    <property type="entry name" value="MT_A70"/>
    <property type="match status" value="1"/>
</dbReference>
<name>A0A067QZK2_ZOONE</name>
<reference evidence="2 3" key="1">
    <citation type="journal article" date="2014" name="Nat. Commun.">
        <title>Molecular traces of alternative social organization in a termite genome.</title>
        <authorList>
            <person name="Terrapon N."/>
            <person name="Li C."/>
            <person name="Robertson H.M."/>
            <person name="Ji L."/>
            <person name="Meng X."/>
            <person name="Booth W."/>
            <person name="Chen Z."/>
            <person name="Childers C.P."/>
            <person name="Glastad K.M."/>
            <person name="Gokhale K."/>
            <person name="Gowin J."/>
            <person name="Gronenberg W."/>
            <person name="Hermansen R.A."/>
            <person name="Hu H."/>
            <person name="Hunt B.G."/>
            <person name="Huylmans A.K."/>
            <person name="Khalil S.M."/>
            <person name="Mitchell R.D."/>
            <person name="Munoz-Torres M.C."/>
            <person name="Mustard J.A."/>
            <person name="Pan H."/>
            <person name="Reese J.T."/>
            <person name="Scharf M.E."/>
            <person name="Sun F."/>
            <person name="Vogel H."/>
            <person name="Xiao J."/>
            <person name="Yang W."/>
            <person name="Yang Z."/>
            <person name="Yang Z."/>
            <person name="Zhou J."/>
            <person name="Zhu J."/>
            <person name="Brent C.S."/>
            <person name="Elsik C.G."/>
            <person name="Goodisman M.A."/>
            <person name="Liberles D.A."/>
            <person name="Roe R.M."/>
            <person name="Vargo E.L."/>
            <person name="Vilcinskas A."/>
            <person name="Wang J."/>
            <person name="Bornberg-Bauer E."/>
            <person name="Korb J."/>
            <person name="Zhang G."/>
            <person name="Liebig J."/>
        </authorList>
    </citation>
    <scope>NUCLEOTIDE SEQUENCE [LARGE SCALE GENOMIC DNA]</scope>
    <source>
        <tissue evidence="2">Whole organism</tissue>
    </source>
</reference>
<evidence type="ECO:0000313" key="2">
    <source>
        <dbReference type="EMBL" id="KDR10555.1"/>
    </source>
</evidence>
<dbReference type="GO" id="GO:0005634">
    <property type="term" value="C:nucleus"/>
    <property type="evidence" value="ECO:0007669"/>
    <property type="project" value="TreeGrafter"/>
</dbReference>
<dbReference type="STRING" id="136037.A0A067QZK2"/>
<dbReference type="GO" id="GO:0008168">
    <property type="term" value="F:methyltransferase activity"/>
    <property type="evidence" value="ECO:0007669"/>
    <property type="project" value="UniProtKB-KW"/>
</dbReference>
<dbReference type="OMA" id="HKKPYEF"/>
<dbReference type="InParanoid" id="A0A067QZK2"/>
<accession>A0A067QZK2</accession>
<dbReference type="EMBL" id="KK853153">
    <property type="protein sequence ID" value="KDR10555.1"/>
    <property type="molecule type" value="Genomic_DNA"/>
</dbReference>
<dbReference type="GO" id="GO:0032259">
    <property type="term" value="P:methylation"/>
    <property type="evidence" value="ECO:0007669"/>
    <property type="project" value="UniProtKB-KW"/>
</dbReference>
<protein>
    <submittedName>
        <fullName evidence="2">Methyltransferase-like protein 4</fullName>
    </submittedName>
</protein>
<evidence type="ECO:0000313" key="3">
    <source>
        <dbReference type="Proteomes" id="UP000027135"/>
    </source>
</evidence>
<dbReference type="PANTHER" id="PTHR12829:SF4">
    <property type="entry name" value="N(6)-ADENINE-SPECIFIC METHYLTRANSFERASE METTL4"/>
    <property type="match status" value="1"/>
</dbReference>
<gene>
    <name evidence="2" type="ORF">L798_15264</name>
</gene>
<dbReference type="InterPro" id="IPR007757">
    <property type="entry name" value="MT-A70-like"/>
</dbReference>
<keyword evidence="2" id="KW-0489">Methyltransferase</keyword>